<dbReference type="VEuPathDB" id="FungiDB:PV08_06490"/>
<evidence type="ECO:0000313" key="2">
    <source>
        <dbReference type="EMBL" id="KIW16438.1"/>
    </source>
</evidence>
<dbReference type="InterPro" id="IPR013096">
    <property type="entry name" value="Cupin_2"/>
</dbReference>
<sequence>MGEQDSVSAVTGLPNIKRYITDVDGEGRAIFSEAIDENLELKELNLIPFGSKESARAAVAYATNSFPTTLNNQADIKAYSEFTANPPGVYVPNGSVLRYIDFPPASKSPMHATKSLDYAIVLEGKVIAILDDGQERTMSRGDVLVQRGTNHGWANASSTEWARMVYVLLDSHEV</sequence>
<protein>
    <recommendedName>
        <fullName evidence="1">Cupin type-2 domain-containing protein</fullName>
    </recommendedName>
</protein>
<gene>
    <name evidence="2" type="ORF">PV08_06490</name>
</gene>
<dbReference type="Pfam" id="PF07883">
    <property type="entry name" value="Cupin_2"/>
    <property type="match status" value="1"/>
</dbReference>
<dbReference type="CDD" id="cd02231">
    <property type="entry name" value="cupin_BLL6423-like"/>
    <property type="match status" value="1"/>
</dbReference>
<dbReference type="Proteomes" id="UP000053328">
    <property type="component" value="Unassembled WGS sequence"/>
</dbReference>
<dbReference type="RefSeq" id="XP_016236654.1">
    <property type="nucleotide sequence ID" value="XM_016380827.1"/>
</dbReference>
<keyword evidence="3" id="KW-1185">Reference proteome</keyword>
<dbReference type="PANTHER" id="PTHR36156:SF2">
    <property type="entry name" value="CUPIN TYPE-2 DOMAIN-CONTAINING PROTEIN"/>
    <property type="match status" value="1"/>
</dbReference>
<reference evidence="2 3" key="1">
    <citation type="submission" date="2015-01" db="EMBL/GenBank/DDBJ databases">
        <title>The Genome Sequence of Exophiala spinifera CBS89968.</title>
        <authorList>
            <consortium name="The Broad Institute Genomics Platform"/>
            <person name="Cuomo C."/>
            <person name="de Hoog S."/>
            <person name="Gorbushina A."/>
            <person name="Stielow B."/>
            <person name="Teixiera M."/>
            <person name="Abouelleil A."/>
            <person name="Chapman S.B."/>
            <person name="Priest M."/>
            <person name="Young S.K."/>
            <person name="Wortman J."/>
            <person name="Nusbaum C."/>
            <person name="Birren B."/>
        </authorList>
    </citation>
    <scope>NUCLEOTIDE SEQUENCE [LARGE SCALE GENOMIC DNA]</scope>
    <source>
        <strain evidence="2 3">CBS 89968</strain>
    </source>
</reference>
<evidence type="ECO:0000313" key="3">
    <source>
        <dbReference type="Proteomes" id="UP000053328"/>
    </source>
</evidence>
<dbReference type="HOGENOM" id="CLU_096188_0_1_1"/>
<name>A0A0D2BBQ0_9EURO</name>
<dbReference type="InterPro" id="IPR047142">
    <property type="entry name" value="OryJ/VirC-like"/>
</dbReference>
<accession>A0A0D2BBQ0</accession>
<organism evidence="2 3">
    <name type="scientific">Exophiala spinifera</name>
    <dbReference type="NCBI Taxonomy" id="91928"/>
    <lineage>
        <taxon>Eukaryota</taxon>
        <taxon>Fungi</taxon>
        <taxon>Dikarya</taxon>
        <taxon>Ascomycota</taxon>
        <taxon>Pezizomycotina</taxon>
        <taxon>Eurotiomycetes</taxon>
        <taxon>Chaetothyriomycetidae</taxon>
        <taxon>Chaetothyriales</taxon>
        <taxon>Herpotrichiellaceae</taxon>
        <taxon>Exophiala</taxon>
    </lineage>
</organism>
<dbReference type="OrthoDB" id="5840532at2759"/>
<dbReference type="AlphaFoldDB" id="A0A0D2BBQ0"/>
<feature type="domain" description="Cupin type-2" evidence="1">
    <location>
        <begin position="100"/>
        <end position="165"/>
    </location>
</feature>
<dbReference type="InterPro" id="IPR011051">
    <property type="entry name" value="RmlC_Cupin_sf"/>
</dbReference>
<dbReference type="InterPro" id="IPR014710">
    <property type="entry name" value="RmlC-like_jellyroll"/>
</dbReference>
<dbReference type="SUPFAM" id="SSF51182">
    <property type="entry name" value="RmlC-like cupins"/>
    <property type="match status" value="1"/>
</dbReference>
<evidence type="ECO:0000259" key="1">
    <source>
        <dbReference type="Pfam" id="PF07883"/>
    </source>
</evidence>
<dbReference type="STRING" id="91928.A0A0D2BBQ0"/>
<proteinExistence type="predicted"/>
<dbReference type="Gene3D" id="2.60.120.10">
    <property type="entry name" value="Jelly Rolls"/>
    <property type="match status" value="1"/>
</dbReference>
<dbReference type="PANTHER" id="PTHR36156">
    <property type="entry name" value="SLR2101 PROTEIN"/>
    <property type="match status" value="1"/>
</dbReference>
<dbReference type="EMBL" id="KN847495">
    <property type="protein sequence ID" value="KIW16438.1"/>
    <property type="molecule type" value="Genomic_DNA"/>
</dbReference>
<dbReference type="GeneID" id="27333573"/>